<keyword evidence="2" id="KW-1185">Reference proteome</keyword>
<dbReference type="AlphaFoldDB" id="A0A843TBR4"/>
<dbReference type="Proteomes" id="UP000652761">
    <property type="component" value="Unassembled WGS sequence"/>
</dbReference>
<gene>
    <name evidence="1" type="ORF">Taro_002061</name>
</gene>
<organism evidence="1 2">
    <name type="scientific">Colocasia esculenta</name>
    <name type="common">Wild taro</name>
    <name type="synonym">Arum esculentum</name>
    <dbReference type="NCBI Taxonomy" id="4460"/>
    <lineage>
        <taxon>Eukaryota</taxon>
        <taxon>Viridiplantae</taxon>
        <taxon>Streptophyta</taxon>
        <taxon>Embryophyta</taxon>
        <taxon>Tracheophyta</taxon>
        <taxon>Spermatophyta</taxon>
        <taxon>Magnoliopsida</taxon>
        <taxon>Liliopsida</taxon>
        <taxon>Araceae</taxon>
        <taxon>Aroideae</taxon>
        <taxon>Colocasieae</taxon>
        <taxon>Colocasia</taxon>
    </lineage>
</organism>
<sequence>MDGWLLAWAIWAMEGPDHEAAGSLLRWRRSPGRMAVGESKLCAAVASPEAEAEFRGSAHLDLCEELWTTKMHSQLCRAFR</sequence>
<reference evidence="1" key="1">
    <citation type="submission" date="2017-07" db="EMBL/GenBank/DDBJ databases">
        <title>Taro Niue Genome Assembly and Annotation.</title>
        <authorList>
            <person name="Atibalentja N."/>
            <person name="Keating K."/>
            <person name="Fields C.J."/>
        </authorList>
    </citation>
    <scope>NUCLEOTIDE SEQUENCE</scope>
    <source>
        <strain evidence="1">Niue_2</strain>
        <tissue evidence="1">Leaf</tissue>
    </source>
</reference>
<protein>
    <submittedName>
        <fullName evidence="1">Uncharacterized protein</fullName>
    </submittedName>
</protein>
<accession>A0A843TBR4</accession>
<evidence type="ECO:0000313" key="1">
    <source>
        <dbReference type="EMBL" id="MQL69772.1"/>
    </source>
</evidence>
<comment type="caution">
    <text evidence="1">The sequence shown here is derived from an EMBL/GenBank/DDBJ whole genome shotgun (WGS) entry which is preliminary data.</text>
</comment>
<evidence type="ECO:0000313" key="2">
    <source>
        <dbReference type="Proteomes" id="UP000652761"/>
    </source>
</evidence>
<name>A0A843TBR4_COLES</name>
<proteinExistence type="predicted"/>
<dbReference type="EMBL" id="NMUH01000047">
    <property type="protein sequence ID" value="MQL69772.1"/>
    <property type="molecule type" value="Genomic_DNA"/>
</dbReference>